<dbReference type="CDD" id="cd15489">
    <property type="entry name" value="PHD_SF"/>
    <property type="match status" value="1"/>
</dbReference>
<keyword evidence="1" id="KW-0175">Coiled coil</keyword>
<dbReference type="AlphaFoldDB" id="G0P7B1"/>
<evidence type="ECO:0000313" key="3">
    <source>
        <dbReference type="EMBL" id="EGT46887.1"/>
    </source>
</evidence>
<dbReference type="HOGENOM" id="CLU_380932_0_0_1"/>
<evidence type="ECO:0000313" key="4">
    <source>
        <dbReference type="Proteomes" id="UP000008068"/>
    </source>
</evidence>
<organism evidence="4">
    <name type="scientific">Caenorhabditis brenneri</name>
    <name type="common">Nematode worm</name>
    <dbReference type="NCBI Taxonomy" id="135651"/>
    <lineage>
        <taxon>Eukaryota</taxon>
        <taxon>Metazoa</taxon>
        <taxon>Ecdysozoa</taxon>
        <taxon>Nematoda</taxon>
        <taxon>Chromadorea</taxon>
        <taxon>Rhabditida</taxon>
        <taxon>Rhabditina</taxon>
        <taxon>Rhabditomorpha</taxon>
        <taxon>Rhabditoidea</taxon>
        <taxon>Rhabditidae</taxon>
        <taxon>Peloderinae</taxon>
        <taxon>Caenorhabditis</taxon>
    </lineage>
</organism>
<dbReference type="OMA" id="ETITCHR"/>
<sequence length="727" mass="83864">MCLRSFSDFYEIGLTIYIRSFRLKIAGVESIRLLTDDVMELAAMLLKQKRYDELTIGEKLRKCRNCWGEANTTIPLHSFRRFLDEHGIYEPDIKIIEDMAYTASVKSYRNQLTPICFPNHFNREVMFATHAALYVFDSVVFNANWKIERCKEHEKCLTDYRERIIETVQKYENENLVEDETFISLYQFDPEPEEEQDEESESSSSPEPTTSGTAEEQESVDNHDNGQMVDNVDSAPVEVPNPSPPMNENSPTKSPPSASGSSSQNVVLEAEKTGKTRKADKSKISTKKSKPVLPIKSPEELALEKAKKKNEQLEAEMQKLQTKMNNAKDILKEVREAKEKAEQKAALYESLAKTSDSRGRRLNEREKELKQKNKEIEKLKKQIDSQQERLLKAEEIEKKAKDRKKIEEDLRKSNKNFQKQVSTLEQKVADLSENLETEKEKHDIKQNKLTEEVAKLKSENQNLISQARIKEQENAQLKCDADKKYMKFLDVNSRLKCEKDHQTQTINELKEQNRKLSNCLSSRAAVASTSSTASAPGPSRNLPTSLEELKNIRDNFEEAKKEQIMQNGKEMVVVLLHLKNDEETQKFAEAELKNLKKSVEDYLEILTLNIQIFKMTNDASKLLSHSELPKLSQNFMDLYSRLASQQSGIPDSDCVICHLFRQAQEETITCHRCQKIYHATVISVFCIFFLKCWFQCLREWYKQPASCEKCPTCKVVLRDPDEYPVLA</sequence>
<feature type="compositionally biased region" description="Basic and acidic residues" evidence="2">
    <location>
        <begin position="269"/>
        <end position="283"/>
    </location>
</feature>
<name>G0P7B1_CAEBE</name>
<protein>
    <submittedName>
        <fullName evidence="3">Uncharacterized protein</fullName>
    </submittedName>
</protein>
<feature type="compositionally biased region" description="Basic and acidic residues" evidence="2">
    <location>
        <begin position="297"/>
        <end position="308"/>
    </location>
</feature>
<proteinExistence type="predicted"/>
<evidence type="ECO:0000256" key="1">
    <source>
        <dbReference type="SAM" id="Coils"/>
    </source>
</evidence>
<reference evidence="4" key="1">
    <citation type="submission" date="2011-07" db="EMBL/GenBank/DDBJ databases">
        <authorList>
            <consortium name="Caenorhabditis brenneri Sequencing and Analysis Consortium"/>
            <person name="Wilson R.K."/>
        </authorList>
    </citation>
    <scope>NUCLEOTIDE SEQUENCE [LARGE SCALE GENOMIC DNA]</scope>
    <source>
        <strain evidence="4">PB2801</strain>
    </source>
</reference>
<gene>
    <name evidence="3" type="ORF">CAEBREN_12660</name>
</gene>
<dbReference type="InParanoid" id="G0P7B1"/>
<dbReference type="EMBL" id="GL380111">
    <property type="protein sequence ID" value="EGT46887.1"/>
    <property type="molecule type" value="Genomic_DNA"/>
</dbReference>
<feature type="compositionally biased region" description="Low complexity" evidence="2">
    <location>
        <begin position="202"/>
        <end position="214"/>
    </location>
</feature>
<evidence type="ECO:0000256" key="2">
    <source>
        <dbReference type="SAM" id="MobiDB-lite"/>
    </source>
</evidence>
<keyword evidence="4" id="KW-1185">Reference proteome</keyword>
<dbReference type="Proteomes" id="UP000008068">
    <property type="component" value="Unassembled WGS sequence"/>
</dbReference>
<dbReference type="OrthoDB" id="8062037at2759"/>
<feature type="coiled-coil region" evidence="1">
    <location>
        <begin position="542"/>
        <end position="605"/>
    </location>
</feature>
<feature type="compositionally biased region" description="Low complexity" evidence="2">
    <location>
        <begin position="246"/>
        <end position="263"/>
    </location>
</feature>
<feature type="region of interest" description="Disordered" evidence="2">
    <location>
        <begin position="190"/>
        <end position="308"/>
    </location>
</feature>
<feature type="compositionally biased region" description="Acidic residues" evidence="2">
    <location>
        <begin position="190"/>
        <end position="201"/>
    </location>
</feature>
<accession>G0P7B1</accession>